<evidence type="ECO:0000313" key="1">
    <source>
        <dbReference type="EMBL" id="MCW0484748.1"/>
    </source>
</evidence>
<keyword evidence="2" id="KW-1185">Reference proteome</keyword>
<sequence length="75" mass="8530">MHTIKIKRKITSSQLRIAELKEFIGKQVEITVSESADTVSEKKAGGILAQFADQRKRNSEKKAWGIIADEKHRNH</sequence>
<organism evidence="1 2">
    <name type="scientific">Gaoshiqia sediminis</name>
    <dbReference type="NCBI Taxonomy" id="2986998"/>
    <lineage>
        <taxon>Bacteria</taxon>
        <taxon>Pseudomonadati</taxon>
        <taxon>Bacteroidota</taxon>
        <taxon>Bacteroidia</taxon>
        <taxon>Marinilabiliales</taxon>
        <taxon>Prolixibacteraceae</taxon>
        <taxon>Gaoshiqia</taxon>
    </lineage>
</organism>
<dbReference type="RefSeq" id="WP_282593339.1">
    <property type="nucleotide sequence ID" value="NZ_JAPAAF010000049.1"/>
</dbReference>
<gene>
    <name evidence="1" type="ORF">N2K84_18595</name>
</gene>
<comment type="caution">
    <text evidence="1">The sequence shown here is derived from an EMBL/GenBank/DDBJ whole genome shotgun (WGS) entry which is preliminary data.</text>
</comment>
<dbReference type="EMBL" id="JAPAAF010000049">
    <property type="protein sequence ID" value="MCW0484748.1"/>
    <property type="molecule type" value="Genomic_DNA"/>
</dbReference>
<dbReference type="Proteomes" id="UP001163821">
    <property type="component" value="Unassembled WGS sequence"/>
</dbReference>
<name>A0AA41YDF3_9BACT</name>
<accession>A0AA41YDF3</accession>
<proteinExistence type="predicted"/>
<protein>
    <submittedName>
        <fullName evidence="1">Uncharacterized protein</fullName>
    </submittedName>
</protein>
<evidence type="ECO:0000313" key="2">
    <source>
        <dbReference type="Proteomes" id="UP001163821"/>
    </source>
</evidence>
<dbReference type="AlphaFoldDB" id="A0AA41YDF3"/>
<reference evidence="1" key="1">
    <citation type="submission" date="2022-10" db="EMBL/GenBank/DDBJ databases">
        <title>Gaoshiqiia sediminis gen. nov., sp. nov., isolated from coastal sediment.</title>
        <authorList>
            <person name="Yu W.X."/>
            <person name="Mu D.S."/>
            <person name="Du J.Z."/>
            <person name="Liang Y.Q."/>
        </authorList>
    </citation>
    <scope>NUCLEOTIDE SEQUENCE</scope>
    <source>
        <strain evidence="1">A06</strain>
    </source>
</reference>